<dbReference type="Gene3D" id="2.40.340.10">
    <property type="entry name" value="MoeA, C-terminal, domain IV"/>
    <property type="match status" value="1"/>
</dbReference>
<dbReference type="SMART" id="SM00852">
    <property type="entry name" value="MoCF_biosynth"/>
    <property type="match status" value="1"/>
</dbReference>
<evidence type="ECO:0000259" key="5">
    <source>
        <dbReference type="SMART" id="SM00852"/>
    </source>
</evidence>
<keyword evidence="4" id="KW-0500">Molybdenum</keyword>
<dbReference type="InterPro" id="IPR036688">
    <property type="entry name" value="MoeA_C_domain_IV_sf"/>
</dbReference>
<comment type="catalytic activity">
    <reaction evidence="3">
        <text>adenylyl-molybdopterin + molybdate = Mo-molybdopterin + AMP + H(+)</text>
        <dbReference type="Rhea" id="RHEA:35047"/>
        <dbReference type="ChEBI" id="CHEBI:15378"/>
        <dbReference type="ChEBI" id="CHEBI:36264"/>
        <dbReference type="ChEBI" id="CHEBI:62727"/>
        <dbReference type="ChEBI" id="CHEBI:71302"/>
        <dbReference type="ChEBI" id="CHEBI:456215"/>
        <dbReference type="EC" id="2.10.1.1"/>
    </reaction>
</comment>
<keyword evidence="4" id="KW-0460">Magnesium</keyword>
<dbReference type="Gene3D" id="3.90.105.10">
    <property type="entry name" value="Molybdopterin biosynthesis moea protein, domain 2"/>
    <property type="match status" value="1"/>
</dbReference>
<dbReference type="GO" id="GO:0046872">
    <property type="term" value="F:metal ion binding"/>
    <property type="evidence" value="ECO:0007669"/>
    <property type="project" value="UniProtKB-UniRule"/>
</dbReference>
<dbReference type="PANTHER" id="PTHR10192">
    <property type="entry name" value="MOLYBDOPTERIN BIOSYNTHESIS PROTEIN"/>
    <property type="match status" value="1"/>
</dbReference>
<dbReference type="CDD" id="cd00887">
    <property type="entry name" value="MoeA"/>
    <property type="match status" value="1"/>
</dbReference>
<dbReference type="AlphaFoldDB" id="A0A518GG81"/>
<keyword evidence="7" id="KW-1185">Reference proteome</keyword>
<dbReference type="Pfam" id="PF03453">
    <property type="entry name" value="MoeA_N"/>
    <property type="match status" value="1"/>
</dbReference>
<dbReference type="OrthoDB" id="9804758at2"/>
<keyword evidence="4" id="KW-0501">Molybdenum cofactor biosynthesis</keyword>
<proteinExistence type="inferred from homology"/>
<dbReference type="GO" id="GO:0005829">
    <property type="term" value="C:cytosol"/>
    <property type="evidence" value="ECO:0007669"/>
    <property type="project" value="TreeGrafter"/>
</dbReference>
<reference evidence="6 7" key="1">
    <citation type="submission" date="2019-02" db="EMBL/GenBank/DDBJ databases">
        <title>Deep-cultivation of Planctomycetes and their phenomic and genomic characterization uncovers novel biology.</title>
        <authorList>
            <person name="Wiegand S."/>
            <person name="Jogler M."/>
            <person name="Boedeker C."/>
            <person name="Pinto D."/>
            <person name="Vollmers J."/>
            <person name="Rivas-Marin E."/>
            <person name="Kohn T."/>
            <person name="Peeters S.H."/>
            <person name="Heuer A."/>
            <person name="Rast P."/>
            <person name="Oberbeckmann S."/>
            <person name="Bunk B."/>
            <person name="Jeske O."/>
            <person name="Meyerdierks A."/>
            <person name="Storesund J.E."/>
            <person name="Kallscheuer N."/>
            <person name="Luecker S."/>
            <person name="Lage O.M."/>
            <person name="Pohl T."/>
            <person name="Merkel B.J."/>
            <person name="Hornburger P."/>
            <person name="Mueller R.-W."/>
            <person name="Bruemmer F."/>
            <person name="Labrenz M."/>
            <person name="Spormann A.M."/>
            <person name="Op den Camp H."/>
            <person name="Overmann J."/>
            <person name="Amann R."/>
            <person name="Jetten M.S.M."/>
            <person name="Mascher T."/>
            <person name="Medema M.H."/>
            <person name="Devos D.P."/>
            <person name="Kaster A.-K."/>
            <person name="Ovreas L."/>
            <person name="Rohde M."/>
            <person name="Galperin M.Y."/>
            <person name="Jogler C."/>
        </authorList>
    </citation>
    <scope>NUCLEOTIDE SEQUENCE [LARGE SCALE GENOMIC DNA]</scope>
    <source>
        <strain evidence="6 7">Q31a</strain>
    </source>
</reference>
<dbReference type="InterPro" id="IPR005110">
    <property type="entry name" value="MoeA_linker/N"/>
</dbReference>
<dbReference type="KEGG" id="ahel:Q31a_59980"/>
<dbReference type="GO" id="GO:0061599">
    <property type="term" value="F:molybdopterin molybdotransferase activity"/>
    <property type="evidence" value="ECO:0007669"/>
    <property type="project" value="UniProtKB-UniRule"/>
</dbReference>
<protein>
    <recommendedName>
        <fullName evidence="4">Molybdopterin molybdenumtransferase</fullName>
        <ecNumber evidence="4">2.10.1.1</ecNumber>
    </recommendedName>
</protein>
<dbReference type="Proteomes" id="UP000318017">
    <property type="component" value="Chromosome"/>
</dbReference>
<dbReference type="SUPFAM" id="SSF53218">
    <property type="entry name" value="Molybdenum cofactor biosynthesis proteins"/>
    <property type="match status" value="1"/>
</dbReference>
<keyword evidence="4" id="KW-0479">Metal-binding</keyword>
<feature type="domain" description="MoaB/Mog" evidence="5">
    <location>
        <begin position="187"/>
        <end position="326"/>
    </location>
</feature>
<keyword evidence="4 6" id="KW-0808">Transferase</keyword>
<comment type="similarity">
    <text evidence="2 4">Belongs to the MoeA family.</text>
</comment>
<organism evidence="6 7">
    <name type="scientific">Aureliella helgolandensis</name>
    <dbReference type="NCBI Taxonomy" id="2527968"/>
    <lineage>
        <taxon>Bacteria</taxon>
        <taxon>Pseudomonadati</taxon>
        <taxon>Planctomycetota</taxon>
        <taxon>Planctomycetia</taxon>
        <taxon>Pirellulales</taxon>
        <taxon>Pirellulaceae</taxon>
        <taxon>Aureliella</taxon>
    </lineage>
</organism>
<sequence>MTHPDLPLLNAVQAAIEKMAGHLSPVETENIPTQLAAGRFLGDALLADRDSPALDVSAMDGYAIRHEELSESGDPTSLPIAAVAAAGSAPVALPPQQAIQIFTGAAVPFGADCVVRREDTIETSRDVTIQLAASQVRLGHNIRRQGENTQAGEQVLPAGSLLSPAAMSAAASFGSRLLNVRRRLRVVVLNTGDELSETGDTVAAWQIRDSNGPFLEAWLNTKPWIEMVDRRRVKDTLPEVVEALVAASPMADAILLTGGVSMGDTDHVPDAIRQLGGEIHFHRLPIRPGKPVLGAILNNTLLLGLPGNPVSVAVTARVIGQPLLERLGGTEAYSEPRPLLLKSADDKTLPLNWYRLVRLTPQGSAELVAGRGSGDLVSLAHSHGFVEVPPGASGTGPWNFYAW</sequence>
<name>A0A518GG81_9BACT</name>
<comment type="pathway">
    <text evidence="4">Cofactor biosynthesis; molybdopterin biosynthesis.</text>
</comment>
<dbReference type="SUPFAM" id="SSF63882">
    <property type="entry name" value="MoeA N-terminal region -like"/>
    <property type="match status" value="1"/>
</dbReference>
<dbReference type="Gene3D" id="3.40.980.10">
    <property type="entry name" value="MoaB/Mog-like domain"/>
    <property type="match status" value="1"/>
</dbReference>
<dbReference type="InterPro" id="IPR038987">
    <property type="entry name" value="MoeA-like"/>
</dbReference>
<dbReference type="NCBIfam" id="TIGR00177">
    <property type="entry name" value="molyb_syn"/>
    <property type="match status" value="1"/>
</dbReference>
<comment type="cofactor">
    <cofactor evidence="4">
        <name>Mg(2+)</name>
        <dbReference type="ChEBI" id="CHEBI:18420"/>
    </cofactor>
</comment>
<evidence type="ECO:0000313" key="7">
    <source>
        <dbReference type="Proteomes" id="UP000318017"/>
    </source>
</evidence>
<evidence type="ECO:0000256" key="3">
    <source>
        <dbReference type="ARBA" id="ARBA00047317"/>
    </source>
</evidence>
<evidence type="ECO:0000256" key="1">
    <source>
        <dbReference type="ARBA" id="ARBA00002901"/>
    </source>
</evidence>
<dbReference type="Pfam" id="PF00994">
    <property type="entry name" value="MoCF_biosynth"/>
    <property type="match status" value="1"/>
</dbReference>
<comment type="function">
    <text evidence="1 4">Catalyzes the insertion of molybdate into adenylated molybdopterin with the concomitant release of AMP.</text>
</comment>
<dbReference type="UniPathway" id="UPA00344"/>
<evidence type="ECO:0000313" key="6">
    <source>
        <dbReference type="EMBL" id="QDV27606.1"/>
    </source>
</evidence>
<accession>A0A518GG81</accession>
<evidence type="ECO:0000256" key="4">
    <source>
        <dbReference type="RuleBase" id="RU365090"/>
    </source>
</evidence>
<dbReference type="RefSeq" id="WP_145085247.1">
    <property type="nucleotide sequence ID" value="NZ_CP036298.1"/>
</dbReference>
<dbReference type="InterPro" id="IPR036135">
    <property type="entry name" value="MoeA_linker/N_sf"/>
</dbReference>
<evidence type="ECO:0000256" key="2">
    <source>
        <dbReference type="ARBA" id="ARBA00010763"/>
    </source>
</evidence>
<dbReference type="GO" id="GO:0006777">
    <property type="term" value="P:Mo-molybdopterin cofactor biosynthetic process"/>
    <property type="evidence" value="ECO:0007669"/>
    <property type="project" value="UniProtKB-UniRule"/>
</dbReference>
<dbReference type="PANTHER" id="PTHR10192:SF5">
    <property type="entry name" value="GEPHYRIN"/>
    <property type="match status" value="1"/>
</dbReference>
<dbReference type="Gene3D" id="2.170.190.11">
    <property type="entry name" value="Molybdopterin biosynthesis moea protein, domain 3"/>
    <property type="match status" value="1"/>
</dbReference>
<dbReference type="EMBL" id="CP036298">
    <property type="protein sequence ID" value="QDV27606.1"/>
    <property type="molecule type" value="Genomic_DNA"/>
</dbReference>
<dbReference type="SUPFAM" id="SSF63867">
    <property type="entry name" value="MoeA C-terminal domain-like"/>
    <property type="match status" value="1"/>
</dbReference>
<gene>
    <name evidence="6" type="primary">moeA</name>
    <name evidence="6" type="ORF">Q31a_59980</name>
</gene>
<dbReference type="EC" id="2.10.1.1" evidence="4"/>
<dbReference type="InterPro" id="IPR001453">
    <property type="entry name" value="MoaB/Mog_dom"/>
</dbReference>
<dbReference type="InterPro" id="IPR036425">
    <property type="entry name" value="MoaB/Mog-like_dom_sf"/>
</dbReference>